<evidence type="ECO:0000313" key="2">
    <source>
        <dbReference type="Proteomes" id="UP001143463"/>
    </source>
</evidence>
<dbReference type="EMBL" id="BSFQ01000048">
    <property type="protein sequence ID" value="GLL15480.1"/>
    <property type="molecule type" value="Genomic_DNA"/>
</dbReference>
<dbReference type="Proteomes" id="UP001143463">
    <property type="component" value="Unassembled WGS sequence"/>
</dbReference>
<reference evidence="1" key="2">
    <citation type="submission" date="2023-01" db="EMBL/GenBank/DDBJ databases">
        <authorList>
            <person name="Sun Q."/>
            <person name="Evtushenko L."/>
        </authorList>
    </citation>
    <scope>NUCLEOTIDE SEQUENCE</scope>
    <source>
        <strain evidence="1">VKM Ac-1069</strain>
    </source>
</reference>
<dbReference type="SUPFAM" id="SSF53474">
    <property type="entry name" value="alpha/beta-Hydrolases"/>
    <property type="match status" value="1"/>
</dbReference>
<proteinExistence type="predicted"/>
<sequence length="254" mass="25823">MTAVEPPAAGVLDGLAALGTRLSLVSGALLQRAQPDPPLRRAWRGHGPLVLVGGFGTTDAGLGPMRRWLGRLGYDVTPHTVGVGMGCGGRSVEALRRTLERADTGDGVHVVAHSRGGQFARAAIAADAPVRGLVTLGSGFDLYRLGLPVLGLAAVLGAAGTLGVPGAATLGCLRGPCCADFRTALRGAVGVPFTSVFTRRDRVVPWRSSRDPHATNVEIGGSHLGLLSDTDAKRAVAVALATHERAGAAQAAAG</sequence>
<evidence type="ECO:0000313" key="1">
    <source>
        <dbReference type="EMBL" id="GLL15480.1"/>
    </source>
</evidence>
<dbReference type="Gene3D" id="3.40.50.1820">
    <property type="entry name" value="alpha/beta hydrolase"/>
    <property type="match status" value="1"/>
</dbReference>
<keyword evidence="2" id="KW-1185">Reference proteome</keyword>
<organism evidence="1 2">
    <name type="scientific">Pseudonocardia halophobica</name>
    <dbReference type="NCBI Taxonomy" id="29401"/>
    <lineage>
        <taxon>Bacteria</taxon>
        <taxon>Bacillati</taxon>
        <taxon>Actinomycetota</taxon>
        <taxon>Actinomycetes</taxon>
        <taxon>Pseudonocardiales</taxon>
        <taxon>Pseudonocardiaceae</taxon>
        <taxon>Pseudonocardia</taxon>
    </lineage>
</organism>
<protein>
    <recommendedName>
        <fullName evidence="3">Alpha/beta hydrolase family protein</fullName>
    </recommendedName>
</protein>
<accession>A0A9W6P085</accession>
<dbReference type="AlphaFoldDB" id="A0A9W6P085"/>
<reference evidence="1" key="1">
    <citation type="journal article" date="2014" name="Int. J. Syst. Evol. Microbiol.">
        <title>Complete genome sequence of Corynebacterium casei LMG S-19264T (=DSM 44701T), isolated from a smear-ripened cheese.</title>
        <authorList>
            <consortium name="US DOE Joint Genome Institute (JGI-PGF)"/>
            <person name="Walter F."/>
            <person name="Albersmeier A."/>
            <person name="Kalinowski J."/>
            <person name="Ruckert C."/>
        </authorList>
    </citation>
    <scope>NUCLEOTIDE SEQUENCE</scope>
    <source>
        <strain evidence="1">VKM Ac-1069</strain>
    </source>
</reference>
<dbReference type="InterPro" id="IPR029058">
    <property type="entry name" value="AB_hydrolase_fold"/>
</dbReference>
<name>A0A9W6P085_9PSEU</name>
<gene>
    <name evidence="1" type="ORF">GCM10017577_66310</name>
</gene>
<evidence type="ECO:0008006" key="3">
    <source>
        <dbReference type="Google" id="ProtNLM"/>
    </source>
</evidence>
<comment type="caution">
    <text evidence="1">The sequence shown here is derived from an EMBL/GenBank/DDBJ whole genome shotgun (WGS) entry which is preliminary data.</text>
</comment>